<gene>
    <name evidence="14" type="ORF">K9V48_00265</name>
</gene>
<evidence type="ECO:0000313" key="14">
    <source>
        <dbReference type="EMBL" id="MBZ5748718.1"/>
    </source>
</evidence>
<evidence type="ECO:0000256" key="3">
    <source>
        <dbReference type="ARBA" id="ARBA00007870"/>
    </source>
</evidence>
<comment type="catalytic activity">
    <reaction evidence="10 11">
        <text>(R)-pantoate + NADP(+) = 2-dehydropantoate + NADPH + H(+)</text>
        <dbReference type="Rhea" id="RHEA:16233"/>
        <dbReference type="ChEBI" id="CHEBI:11561"/>
        <dbReference type="ChEBI" id="CHEBI:15378"/>
        <dbReference type="ChEBI" id="CHEBI:15980"/>
        <dbReference type="ChEBI" id="CHEBI:57783"/>
        <dbReference type="ChEBI" id="CHEBI:58349"/>
        <dbReference type="EC" id="1.1.1.169"/>
    </reaction>
</comment>
<sequence length="300" mass="34439">MEIGIIGAGSIGLLYSFYLSKNYTVTLYTNRKEQADIINEEGITVIKDGTQSLTKVHAEYERNYQEQLLIISVKQYDIEPIIEVLKKLSSRTVLFLQNGMGHLPFLSLLSHHKIVLGIVEHGALRIDVHTVEHTGIGRTKLSYYNSKNSDNTWIEQLLVEKHPCFPIELKEDWQKMLNEKLIANATINPLTTILKVKNGELIENEHFNVLLYELFTEVINVLGLQNERQLWDYVQNICKNTAQNESSMYKDIQKGNQTEIDAILGYCLHQAKNRNLAMPHITFLYHSIKGIEVRKGERDG</sequence>
<dbReference type="InterPro" id="IPR013328">
    <property type="entry name" value="6PGD_dom2"/>
</dbReference>
<dbReference type="InterPro" id="IPR013332">
    <property type="entry name" value="KPR_N"/>
</dbReference>
<evidence type="ECO:0000256" key="8">
    <source>
        <dbReference type="ARBA" id="ARBA00023002"/>
    </source>
</evidence>
<evidence type="ECO:0000256" key="9">
    <source>
        <dbReference type="ARBA" id="ARBA00032024"/>
    </source>
</evidence>
<dbReference type="InterPro" id="IPR003710">
    <property type="entry name" value="ApbA"/>
</dbReference>
<dbReference type="InterPro" id="IPR013752">
    <property type="entry name" value="KPA_reductase"/>
</dbReference>
<comment type="similarity">
    <text evidence="3 11">Belongs to the ketopantoate reductase family.</text>
</comment>
<dbReference type="SUPFAM" id="SSF48179">
    <property type="entry name" value="6-phosphogluconate dehydrogenase C-terminal domain-like"/>
    <property type="match status" value="1"/>
</dbReference>
<accession>A0ABS7UK71</accession>
<comment type="caution">
    <text evidence="14">The sequence shown here is derived from an EMBL/GenBank/DDBJ whole genome shotgun (WGS) entry which is preliminary data.</text>
</comment>
<dbReference type="InterPro" id="IPR036291">
    <property type="entry name" value="NAD(P)-bd_dom_sf"/>
</dbReference>
<dbReference type="PANTHER" id="PTHR43765:SF2">
    <property type="entry name" value="2-DEHYDROPANTOATE 2-REDUCTASE"/>
    <property type="match status" value="1"/>
</dbReference>
<evidence type="ECO:0000256" key="1">
    <source>
        <dbReference type="ARBA" id="ARBA00002919"/>
    </source>
</evidence>
<comment type="function">
    <text evidence="1 11">Catalyzes the NADPH-dependent reduction of ketopantoate into pantoic acid.</text>
</comment>
<dbReference type="Proteomes" id="UP001165287">
    <property type="component" value="Unassembled WGS sequence"/>
</dbReference>
<evidence type="ECO:0000256" key="10">
    <source>
        <dbReference type="ARBA" id="ARBA00048793"/>
    </source>
</evidence>
<name>A0ABS7UK71_9BACI</name>
<feature type="domain" description="Ketopantoate reductase N-terminal" evidence="12">
    <location>
        <begin position="3"/>
        <end position="145"/>
    </location>
</feature>
<keyword evidence="6 11" id="KW-0566">Pantothenate biosynthesis</keyword>
<dbReference type="GO" id="GO:0008677">
    <property type="term" value="F:2-dehydropantoate 2-reductase activity"/>
    <property type="evidence" value="ECO:0007669"/>
    <property type="project" value="UniProtKB-EC"/>
</dbReference>
<keyword evidence="7 11" id="KW-0521">NADP</keyword>
<evidence type="ECO:0000256" key="4">
    <source>
        <dbReference type="ARBA" id="ARBA00013014"/>
    </source>
</evidence>
<proteinExistence type="inferred from homology"/>
<keyword evidence="15" id="KW-1185">Reference proteome</keyword>
<dbReference type="InterPro" id="IPR008927">
    <property type="entry name" value="6-PGluconate_DH-like_C_sf"/>
</dbReference>
<dbReference type="Pfam" id="PF02558">
    <property type="entry name" value="ApbA"/>
    <property type="match status" value="1"/>
</dbReference>
<dbReference type="PANTHER" id="PTHR43765">
    <property type="entry name" value="2-DEHYDROPANTOATE 2-REDUCTASE-RELATED"/>
    <property type="match status" value="1"/>
</dbReference>
<dbReference type="SUPFAM" id="SSF51735">
    <property type="entry name" value="NAD(P)-binding Rossmann-fold domains"/>
    <property type="match status" value="1"/>
</dbReference>
<dbReference type="Gene3D" id="1.10.1040.10">
    <property type="entry name" value="N-(1-d-carboxylethyl)-l-norvaline Dehydrogenase, domain 2"/>
    <property type="match status" value="1"/>
</dbReference>
<dbReference type="NCBIfam" id="TIGR00745">
    <property type="entry name" value="apbA_panE"/>
    <property type="match status" value="1"/>
</dbReference>
<protein>
    <recommendedName>
        <fullName evidence="5 11">2-dehydropantoate 2-reductase</fullName>
        <ecNumber evidence="4 11">1.1.1.169</ecNumber>
    </recommendedName>
    <alternativeName>
        <fullName evidence="9 11">Ketopantoate reductase</fullName>
    </alternativeName>
</protein>
<dbReference type="NCBIfam" id="NF005093">
    <property type="entry name" value="PRK06522.2-4"/>
    <property type="match status" value="1"/>
</dbReference>
<evidence type="ECO:0000313" key="15">
    <source>
        <dbReference type="Proteomes" id="UP001165287"/>
    </source>
</evidence>
<evidence type="ECO:0000259" key="12">
    <source>
        <dbReference type="Pfam" id="PF02558"/>
    </source>
</evidence>
<evidence type="ECO:0000256" key="5">
    <source>
        <dbReference type="ARBA" id="ARBA00019465"/>
    </source>
</evidence>
<dbReference type="Pfam" id="PF08546">
    <property type="entry name" value="ApbA_C"/>
    <property type="match status" value="1"/>
</dbReference>
<evidence type="ECO:0000256" key="11">
    <source>
        <dbReference type="RuleBase" id="RU362068"/>
    </source>
</evidence>
<dbReference type="RefSeq" id="WP_224135773.1">
    <property type="nucleotide sequence ID" value="NZ_JAIQUM010000001.1"/>
</dbReference>
<evidence type="ECO:0000259" key="13">
    <source>
        <dbReference type="Pfam" id="PF08546"/>
    </source>
</evidence>
<comment type="pathway">
    <text evidence="2 11">Cofactor biosynthesis; (R)-pantothenate biosynthesis; (R)-pantoate from 3-methyl-2-oxobutanoate: step 2/2.</text>
</comment>
<dbReference type="Gene3D" id="3.40.50.720">
    <property type="entry name" value="NAD(P)-binding Rossmann-like Domain"/>
    <property type="match status" value="1"/>
</dbReference>
<dbReference type="EMBL" id="JAIQUM010000001">
    <property type="protein sequence ID" value="MBZ5748718.1"/>
    <property type="molecule type" value="Genomic_DNA"/>
</dbReference>
<dbReference type="EC" id="1.1.1.169" evidence="4 11"/>
<keyword evidence="8 11" id="KW-0560">Oxidoreductase</keyword>
<evidence type="ECO:0000256" key="7">
    <source>
        <dbReference type="ARBA" id="ARBA00022857"/>
    </source>
</evidence>
<reference evidence="14" key="1">
    <citation type="submission" date="2024-05" db="EMBL/GenBank/DDBJ databases">
        <title>Metabacillus sp. nov., isolated from the rhizosphere soil of tomato plants.</title>
        <authorList>
            <person name="Ma R."/>
        </authorList>
    </citation>
    <scope>NUCLEOTIDE SEQUENCE</scope>
    <source>
        <strain evidence="14">DBTR6</strain>
    </source>
</reference>
<dbReference type="InterPro" id="IPR050838">
    <property type="entry name" value="Ketopantoate_reductase"/>
</dbReference>
<organism evidence="14 15">
    <name type="scientific">Metabacillus rhizolycopersici</name>
    <dbReference type="NCBI Taxonomy" id="2875709"/>
    <lineage>
        <taxon>Bacteria</taxon>
        <taxon>Bacillati</taxon>
        <taxon>Bacillota</taxon>
        <taxon>Bacilli</taxon>
        <taxon>Bacillales</taxon>
        <taxon>Bacillaceae</taxon>
        <taxon>Metabacillus</taxon>
    </lineage>
</organism>
<evidence type="ECO:0000256" key="2">
    <source>
        <dbReference type="ARBA" id="ARBA00004994"/>
    </source>
</evidence>
<evidence type="ECO:0000256" key="6">
    <source>
        <dbReference type="ARBA" id="ARBA00022655"/>
    </source>
</evidence>
<feature type="domain" description="Ketopantoate reductase C-terminal" evidence="13">
    <location>
        <begin position="172"/>
        <end position="292"/>
    </location>
</feature>